<organism evidence="2 3">
    <name type="scientific">Legionella maioricensis</name>
    <dbReference type="NCBI Taxonomy" id="2896528"/>
    <lineage>
        <taxon>Bacteria</taxon>
        <taxon>Pseudomonadati</taxon>
        <taxon>Pseudomonadota</taxon>
        <taxon>Gammaproteobacteria</taxon>
        <taxon>Legionellales</taxon>
        <taxon>Legionellaceae</taxon>
        <taxon>Legionella</taxon>
    </lineage>
</organism>
<dbReference type="InterPro" id="IPR051908">
    <property type="entry name" value="Ribosomal_N-acetyltransferase"/>
</dbReference>
<dbReference type="EMBL" id="JAJKBJ010000006">
    <property type="protein sequence ID" value="MCL9683862.1"/>
    <property type="molecule type" value="Genomic_DNA"/>
</dbReference>
<keyword evidence="3" id="KW-1185">Reference proteome</keyword>
<dbReference type="GO" id="GO:0005737">
    <property type="term" value="C:cytoplasm"/>
    <property type="evidence" value="ECO:0007669"/>
    <property type="project" value="TreeGrafter"/>
</dbReference>
<dbReference type="Proteomes" id="UP001139721">
    <property type="component" value="Unassembled WGS sequence"/>
</dbReference>
<dbReference type="RefSeq" id="WP_250420913.1">
    <property type="nucleotide sequence ID" value="NZ_JAJKBJ010000006.1"/>
</dbReference>
<dbReference type="Gene3D" id="3.40.630.30">
    <property type="match status" value="1"/>
</dbReference>
<protein>
    <submittedName>
        <fullName evidence="2">GNAT family N-acetyltransferase</fullName>
    </submittedName>
</protein>
<comment type="caution">
    <text evidence="2">The sequence shown here is derived from an EMBL/GenBank/DDBJ whole genome shotgun (WGS) entry which is preliminary data.</text>
</comment>
<evidence type="ECO:0000259" key="1">
    <source>
        <dbReference type="PROSITE" id="PS51186"/>
    </source>
</evidence>
<gene>
    <name evidence="2" type="ORF">LOX96_07140</name>
</gene>
<evidence type="ECO:0000313" key="3">
    <source>
        <dbReference type="Proteomes" id="UP001139721"/>
    </source>
</evidence>
<feature type="domain" description="N-acetyltransferase" evidence="1">
    <location>
        <begin position="18"/>
        <end position="173"/>
    </location>
</feature>
<accession>A0A9X2D0Z5</accession>
<dbReference type="SUPFAM" id="SSF55729">
    <property type="entry name" value="Acyl-CoA N-acyltransferases (Nat)"/>
    <property type="match status" value="1"/>
</dbReference>
<dbReference type="PANTHER" id="PTHR43441">
    <property type="entry name" value="RIBOSOMAL-PROTEIN-SERINE ACETYLTRANSFERASE"/>
    <property type="match status" value="1"/>
</dbReference>
<dbReference type="GO" id="GO:1990189">
    <property type="term" value="F:protein N-terminal-serine acetyltransferase activity"/>
    <property type="evidence" value="ECO:0007669"/>
    <property type="project" value="TreeGrafter"/>
</dbReference>
<name>A0A9X2D0Z5_9GAMM</name>
<dbReference type="Pfam" id="PF13302">
    <property type="entry name" value="Acetyltransf_3"/>
    <property type="match status" value="1"/>
</dbReference>
<dbReference type="GO" id="GO:0008999">
    <property type="term" value="F:protein-N-terminal-alanine acetyltransferase activity"/>
    <property type="evidence" value="ECO:0007669"/>
    <property type="project" value="TreeGrafter"/>
</dbReference>
<sequence>MLPIIETKRLILRTPTLGDERPLNQAINESLPELQRWMPWASDPSLEPTIQFVRAGIESWRDEDQRDFPLVVVHKEYQEIIGACGYNYRSNPMVPLYEIGYWLMTKYTGLGLATEMVTALARFAFETLHAARVQIVTQVENIRSRRVAEKCGFEIESRLHHYCIDCVTKKPADDLMFVCFDPHQLIYKEPLGAE</sequence>
<dbReference type="PANTHER" id="PTHR43441:SF3">
    <property type="entry name" value="ACETYLTRANSFERASE"/>
    <property type="match status" value="1"/>
</dbReference>
<dbReference type="PROSITE" id="PS51186">
    <property type="entry name" value="GNAT"/>
    <property type="match status" value="1"/>
</dbReference>
<dbReference type="InterPro" id="IPR016181">
    <property type="entry name" value="Acyl_CoA_acyltransferase"/>
</dbReference>
<evidence type="ECO:0000313" key="2">
    <source>
        <dbReference type="EMBL" id="MCL9683862.1"/>
    </source>
</evidence>
<dbReference type="AlphaFoldDB" id="A0A9X2D0Z5"/>
<proteinExistence type="predicted"/>
<reference evidence="2" key="1">
    <citation type="submission" date="2021-11" db="EMBL/GenBank/DDBJ databases">
        <title>Legionella maioricencis sp. nov., a new species isolated from hot water samples in Mallorca.</title>
        <authorList>
            <person name="Crespi S."/>
            <person name="Drasar V."/>
            <person name="Salva-Serra F."/>
            <person name="Jaen-Luchoro D."/>
            <person name="Pineiro-Iglesias B."/>
            <person name="Aliaga F."/>
            <person name="Fernandez-Juarez V."/>
            <person name="Coll G."/>
            <person name="Moore E.R.B."/>
            <person name="Bennasar-Figueras A."/>
        </authorList>
    </citation>
    <scope>NUCLEOTIDE SEQUENCE</scope>
    <source>
        <strain evidence="2">HCPI-6</strain>
    </source>
</reference>
<dbReference type="InterPro" id="IPR000182">
    <property type="entry name" value="GNAT_dom"/>
</dbReference>